<dbReference type="GO" id="GO:0008289">
    <property type="term" value="F:lipid binding"/>
    <property type="evidence" value="ECO:0007669"/>
    <property type="project" value="UniProtKB-KW"/>
</dbReference>
<evidence type="ECO:0000256" key="5">
    <source>
        <dbReference type="SAM" id="SignalP"/>
    </source>
</evidence>
<dbReference type="SMART" id="SM00499">
    <property type="entry name" value="AAI"/>
    <property type="match status" value="1"/>
</dbReference>
<protein>
    <recommendedName>
        <fullName evidence="4">Non-specific lipid-transfer protein</fullName>
    </recommendedName>
</protein>
<dbReference type="CDD" id="cd01960">
    <property type="entry name" value="nsLTP1"/>
    <property type="match status" value="1"/>
</dbReference>
<evidence type="ECO:0000256" key="1">
    <source>
        <dbReference type="ARBA" id="ARBA00009748"/>
    </source>
</evidence>
<dbReference type="InterPro" id="IPR000528">
    <property type="entry name" value="Plant_nsLTP"/>
</dbReference>
<dbReference type="PANTHER" id="PTHR33076">
    <property type="entry name" value="NON-SPECIFIC LIPID-TRANSFER PROTEIN 2-RELATED"/>
    <property type="match status" value="1"/>
</dbReference>
<dbReference type="SUPFAM" id="SSF47699">
    <property type="entry name" value="Bifunctional inhibitor/lipid-transfer protein/seed storage 2S albumin"/>
    <property type="match status" value="1"/>
</dbReference>
<evidence type="ECO:0000313" key="8">
    <source>
        <dbReference type="Proteomes" id="UP001630127"/>
    </source>
</evidence>
<proteinExistence type="inferred from homology"/>
<dbReference type="InterPro" id="IPR016140">
    <property type="entry name" value="Bifunc_inhib/LTP/seed_store"/>
</dbReference>
<feature type="domain" description="Bifunctional inhibitor/plant lipid transfer protein/seed storage helical" evidence="6">
    <location>
        <begin position="26"/>
        <end position="110"/>
    </location>
</feature>
<dbReference type="EMBL" id="JBJUIK010000005">
    <property type="protein sequence ID" value="KAL3526513.1"/>
    <property type="molecule type" value="Genomic_DNA"/>
</dbReference>
<dbReference type="Gene3D" id="1.10.110.10">
    <property type="entry name" value="Plant lipid-transfer and hydrophobic proteins"/>
    <property type="match status" value="1"/>
</dbReference>
<dbReference type="Pfam" id="PF00234">
    <property type="entry name" value="Tryp_alpha_amyl"/>
    <property type="match status" value="1"/>
</dbReference>
<dbReference type="InterPro" id="IPR036312">
    <property type="entry name" value="Bifun_inhib/LTP/seed_sf"/>
</dbReference>
<evidence type="ECO:0000259" key="6">
    <source>
        <dbReference type="SMART" id="SM00499"/>
    </source>
</evidence>
<keyword evidence="3 4" id="KW-0446">Lipid-binding</keyword>
<reference evidence="7 8" key="1">
    <citation type="submission" date="2024-11" db="EMBL/GenBank/DDBJ databases">
        <title>A near-complete genome assembly of Cinchona calisaya.</title>
        <authorList>
            <person name="Lian D.C."/>
            <person name="Zhao X.W."/>
            <person name="Wei L."/>
        </authorList>
    </citation>
    <scope>NUCLEOTIDE SEQUENCE [LARGE SCALE GENOMIC DNA]</scope>
    <source>
        <tissue evidence="7">Nenye</tissue>
    </source>
</reference>
<keyword evidence="8" id="KW-1185">Reference proteome</keyword>
<organism evidence="7 8">
    <name type="scientific">Cinchona calisaya</name>
    <dbReference type="NCBI Taxonomy" id="153742"/>
    <lineage>
        <taxon>Eukaryota</taxon>
        <taxon>Viridiplantae</taxon>
        <taxon>Streptophyta</taxon>
        <taxon>Embryophyta</taxon>
        <taxon>Tracheophyta</taxon>
        <taxon>Spermatophyta</taxon>
        <taxon>Magnoliopsida</taxon>
        <taxon>eudicotyledons</taxon>
        <taxon>Gunneridae</taxon>
        <taxon>Pentapetalae</taxon>
        <taxon>asterids</taxon>
        <taxon>lamiids</taxon>
        <taxon>Gentianales</taxon>
        <taxon>Rubiaceae</taxon>
        <taxon>Cinchonoideae</taxon>
        <taxon>Cinchoneae</taxon>
        <taxon>Cinchona</taxon>
    </lineage>
</organism>
<name>A0ABD3A4P6_9GENT</name>
<feature type="chain" id="PRO_5044789418" description="Non-specific lipid-transfer protein" evidence="5">
    <location>
        <begin position="24"/>
        <end position="121"/>
    </location>
</feature>
<dbReference type="Proteomes" id="UP001630127">
    <property type="component" value="Unassembled WGS sequence"/>
</dbReference>
<comment type="function">
    <text evidence="4">Plant non-specific lipid-transfer proteins transfer phospholipids as well as galactolipids across membranes. May play a role in wax or cutin deposition in the cell walls of expanding epidermal cells and certain secretory tissues.</text>
</comment>
<feature type="signal peptide" evidence="5">
    <location>
        <begin position="1"/>
        <end position="23"/>
    </location>
</feature>
<gene>
    <name evidence="7" type="ORF">ACH5RR_011169</name>
</gene>
<accession>A0ABD3A4P6</accession>
<keyword evidence="5" id="KW-0732">Signal</keyword>
<evidence type="ECO:0000256" key="2">
    <source>
        <dbReference type="ARBA" id="ARBA00022448"/>
    </source>
</evidence>
<comment type="similarity">
    <text evidence="1 4">Belongs to the plant LTP family.</text>
</comment>
<comment type="caution">
    <text evidence="7">The sequence shown here is derived from an EMBL/GenBank/DDBJ whole genome shotgun (WGS) entry which is preliminary data.</text>
</comment>
<sequence>MKAIAVLTTLLCVVLLVAWPCEAITCEQVSGALLPCVSYLTGQRGSPTTECCGGVRNLRNMIPTQQDRRTACNCVKSAASRYPNLKPDAASNLPARCGVPKIPITPNTNCNTYSFLLFFFS</sequence>
<dbReference type="PRINTS" id="PR00382">
    <property type="entry name" value="LIPIDTRNSFER"/>
</dbReference>
<keyword evidence="2 4" id="KW-0813">Transport</keyword>
<evidence type="ECO:0000256" key="3">
    <source>
        <dbReference type="ARBA" id="ARBA00023121"/>
    </source>
</evidence>
<evidence type="ECO:0000256" key="4">
    <source>
        <dbReference type="RuleBase" id="RU000628"/>
    </source>
</evidence>
<dbReference type="AlphaFoldDB" id="A0ABD3A4P6"/>
<evidence type="ECO:0000313" key="7">
    <source>
        <dbReference type="EMBL" id="KAL3526513.1"/>
    </source>
</evidence>